<dbReference type="EMBL" id="CP017754">
    <property type="protein sequence ID" value="AOZ05948.1"/>
    <property type="molecule type" value="Genomic_DNA"/>
</dbReference>
<evidence type="ECO:0008006" key="3">
    <source>
        <dbReference type="Google" id="ProtNLM"/>
    </source>
</evidence>
<name>A0ABN4TLP9_9BURK</name>
<keyword evidence="2" id="KW-1185">Reference proteome</keyword>
<gene>
    <name evidence="1" type="ORF">BKK80_09000</name>
</gene>
<dbReference type="RefSeq" id="WP_071069110.1">
    <property type="nucleotide sequence ID" value="NZ_CP017754.1"/>
</dbReference>
<accession>A0ABN4TLP9</accession>
<reference evidence="1 2" key="1">
    <citation type="submission" date="2016-10" db="EMBL/GenBank/DDBJ databases">
        <title>Complete genome sequences of three Cupriavidus strains isolated from various Malaysian environments.</title>
        <authorList>
            <person name="Abdullah A.A.-A."/>
            <person name="Shafie N.A.H."/>
            <person name="Lau N.S."/>
        </authorList>
    </citation>
    <scope>NUCLEOTIDE SEQUENCE [LARGE SCALE GENOMIC DNA]</scope>
    <source>
        <strain evidence="1 2">USMAA1020</strain>
    </source>
</reference>
<evidence type="ECO:0000313" key="1">
    <source>
        <dbReference type="EMBL" id="AOZ05948.1"/>
    </source>
</evidence>
<proteinExistence type="predicted"/>
<sequence length="104" mass="11234">MNDKAFVIERESLLTATLRDACRDAAKRRALCEATGWDDTMPNKVANGAGVTLEKIHAMLDSLGLVVTTRAYMDYLARGNEIGSSCLCARMSMGACGRHLQGPV</sequence>
<dbReference type="Proteomes" id="UP000177515">
    <property type="component" value="Chromosome 1"/>
</dbReference>
<protein>
    <recommendedName>
        <fullName evidence="3">DNA-binding protein</fullName>
    </recommendedName>
</protein>
<organism evidence="1 2">
    <name type="scientific">Cupriavidus malaysiensis</name>
    <dbReference type="NCBI Taxonomy" id="367825"/>
    <lineage>
        <taxon>Bacteria</taxon>
        <taxon>Pseudomonadati</taxon>
        <taxon>Pseudomonadota</taxon>
        <taxon>Betaproteobacteria</taxon>
        <taxon>Burkholderiales</taxon>
        <taxon>Burkholderiaceae</taxon>
        <taxon>Cupriavidus</taxon>
    </lineage>
</organism>
<evidence type="ECO:0000313" key="2">
    <source>
        <dbReference type="Proteomes" id="UP000177515"/>
    </source>
</evidence>